<organism evidence="1 2">
    <name type="scientific">Mannheimia granulomatis</name>
    <dbReference type="NCBI Taxonomy" id="85402"/>
    <lineage>
        <taxon>Bacteria</taxon>
        <taxon>Pseudomonadati</taxon>
        <taxon>Pseudomonadota</taxon>
        <taxon>Gammaproteobacteria</taxon>
        <taxon>Pasteurellales</taxon>
        <taxon>Pasteurellaceae</taxon>
        <taxon>Mannheimia</taxon>
    </lineage>
</organism>
<dbReference type="AlphaFoldDB" id="A0A6G8JGX9"/>
<dbReference type="EMBL" id="CP015030">
    <property type="protein sequence ID" value="QIM66336.1"/>
    <property type="molecule type" value="Genomic_DNA"/>
</dbReference>
<evidence type="ECO:0008006" key="3">
    <source>
        <dbReference type="Google" id="ProtNLM"/>
    </source>
</evidence>
<gene>
    <name evidence="1" type="ORF">A4G16_02585</name>
</gene>
<name>A0A6G8JGX9_9PAST</name>
<dbReference type="KEGG" id="mgra:A4G16_02585"/>
<dbReference type="InterPro" id="IPR009752">
    <property type="entry name" value="Phage_Mu_GpJ"/>
</dbReference>
<dbReference type="RefSeq" id="WP_165888580.1">
    <property type="nucleotide sequence ID" value="NZ_CP015030.1"/>
</dbReference>
<reference evidence="1 2" key="1">
    <citation type="submission" date="2016-03" db="EMBL/GenBank/DDBJ databases">
        <authorList>
            <person name="Bojesen A.M."/>
            <person name="Planet P."/>
            <person name="Hansen M.J."/>
        </authorList>
    </citation>
    <scope>NUCLEOTIDE SEQUENCE [LARGE SCALE GENOMIC DNA]</scope>
    <source>
        <strain evidence="1 2">B 234/94</strain>
    </source>
</reference>
<evidence type="ECO:0000313" key="2">
    <source>
        <dbReference type="Proteomes" id="UP000501366"/>
    </source>
</evidence>
<sequence>MYLTTEDLTQAFSKTTLVQLSNDEPRATEPNEVVLQQAVQSACERIDSALRSRYRLPLSEVPTVIHNHGLYLARYWLYARRPEKGMPQVVKETYDQAIKELEQIAKGMLHLGLAPNHPPDEKHGDLLPDQGEYRVKAAKRVDTEGY</sequence>
<evidence type="ECO:0000313" key="1">
    <source>
        <dbReference type="EMBL" id="QIM66336.1"/>
    </source>
</evidence>
<protein>
    <recommendedName>
        <fullName evidence="3">DUF1320 domain-containing protein</fullName>
    </recommendedName>
</protein>
<dbReference type="Proteomes" id="UP000501366">
    <property type="component" value="Chromosome"/>
</dbReference>
<dbReference type="Pfam" id="PF07030">
    <property type="entry name" value="Phage_Mu_Gp36"/>
    <property type="match status" value="1"/>
</dbReference>
<accession>A0A6G8JGX9</accession>
<proteinExistence type="predicted"/>